<proteinExistence type="predicted"/>
<reference evidence="1 2" key="1">
    <citation type="journal article" date="2020" name="Phytopathology">
        <title>Genome Sequence Resources of Colletotrichum truncatum, C. plurivorum, C. musicola, and C. sojae: Four Species Pathogenic to Soybean (Glycine max).</title>
        <authorList>
            <person name="Rogerio F."/>
            <person name="Boufleur T.R."/>
            <person name="Ciampi-Guillardi M."/>
            <person name="Sukno S.A."/>
            <person name="Thon M.R."/>
            <person name="Massola Junior N.S."/>
            <person name="Baroncelli R."/>
        </authorList>
    </citation>
    <scope>NUCLEOTIDE SEQUENCE [LARGE SCALE GENOMIC DNA]</scope>
    <source>
        <strain evidence="1 2">CMES1059</strain>
    </source>
</reference>
<accession>A0ACC3ZGX0</accession>
<comment type="caution">
    <text evidence="1">The sequence shown here is derived from an EMBL/GenBank/DDBJ whole genome shotgun (WGS) entry which is preliminary data.</text>
</comment>
<keyword evidence="2" id="KW-1185">Reference proteome</keyword>
<dbReference type="EMBL" id="VUJX02000001">
    <property type="protein sequence ID" value="KAL0943203.1"/>
    <property type="molecule type" value="Genomic_DNA"/>
</dbReference>
<name>A0ACC3ZGX0_COLTU</name>
<protein>
    <submittedName>
        <fullName evidence="1">Protein phosphatase</fullName>
    </submittedName>
</protein>
<gene>
    <name evidence="1" type="ORF">CTRU02_201089</name>
</gene>
<sequence length="306" mass="33937">MVSCGILSVLVVPKHSQSFTGDKRCGSEKHLMADICPYMCILDDCPKPDMLYVTRKEWTRHVEQEHQQCWQCSPCTVPDRPPLVFPSVDGLLSHLRQEHGSTISESQYSTLVINGTRPVPPGISSCPLCDSTGPPDAPELLDHIAEHLHAFSLRSLPWAMDVIGDEEGDVGDDYFDADNYFDQGSDDQSRPDDVIDPDQDTDDLSSLSSYETYTSSHRSTLSATNIPRGPPIEPIKAGSVNAVDTQPAREVVKRNPAKDPERGPPQPHNLASRKIRITSSWSLDSVQPFCERMIAGFDAYNYSYFG</sequence>
<evidence type="ECO:0000313" key="1">
    <source>
        <dbReference type="EMBL" id="KAL0943203.1"/>
    </source>
</evidence>
<organism evidence="1 2">
    <name type="scientific">Colletotrichum truncatum</name>
    <name type="common">Anthracnose fungus</name>
    <name type="synonym">Colletotrichum capsici</name>
    <dbReference type="NCBI Taxonomy" id="5467"/>
    <lineage>
        <taxon>Eukaryota</taxon>
        <taxon>Fungi</taxon>
        <taxon>Dikarya</taxon>
        <taxon>Ascomycota</taxon>
        <taxon>Pezizomycotina</taxon>
        <taxon>Sordariomycetes</taxon>
        <taxon>Hypocreomycetidae</taxon>
        <taxon>Glomerellales</taxon>
        <taxon>Glomerellaceae</taxon>
        <taxon>Colletotrichum</taxon>
        <taxon>Colletotrichum truncatum species complex</taxon>
    </lineage>
</organism>
<evidence type="ECO:0000313" key="2">
    <source>
        <dbReference type="Proteomes" id="UP000805649"/>
    </source>
</evidence>
<dbReference type="Proteomes" id="UP000805649">
    <property type="component" value="Unassembled WGS sequence"/>
</dbReference>